<dbReference type="EMBL" id="CP051428">
    <property type="protein sequence ID" value="QJC52616.1"/>
    <property type="molecule type" value="Genomic_DNA"/>
</dbReference>
<keyword evidence="3" id="KW-1185">Reference proteome</keyword>
<reference evidence="2 3" key="1">
    <citation type="submission" date="2020-04" db="EMBL/GenBank/DDBJ databases">
        <title>Novel Paenibacillus strain UniB2 isolated from commercial digestive syrup.</title>
        <authorList>
            <person name="Thorat V."/>
            <person name="Kirdat K."/>
            <person name="Tiwarekar B."/>
            <person name="Yadav A."/>
        </authorList>
    </citation>
    <scope>NUCLEOTIDE SEQUENCE [LARGE SCALE GENOMIC DNA]</scope>
    <source>
        <strain evidence="2 3">UniB2</strain>
    </source>
</reference>
<evidence type="ECO:0000313" key="3">
    <source>
        <dbReference type="Proteomes" id="UP000502136"/>
    </source>
</evidence>
<accession>A0A6H2GZL7</accession>
<name>A0A6H2GZL7_9BACL</name>
<sequence>MSASVAALDIGGTDIKYAVLDGEARIVERGSRPTPPGDCGRTVPEAAALIAAGLLERHAGIGGFGVSTAGVVDPASGEILYAGPTMAGYRGANLKAALEGRFGLPAAVLNDVNAAALGEGWRGAARGRSHYACVALGTGIGGALVTGGKLVEGAGQRAGEIGHSLYDPGSGTTYEQRASTAALLRRAAAELPGFAGGGRELFAAASSGDAACAALLGDWADDVAQGLAQVMLLFDPEAIVIGGAVSAQQEQLTGRLDSAVRRWLPPGWTPPPLAAAQLGNDAALYGAAASFYEHRSTPLQARLEPQRSEPR</sequence>
<proteinExistence type="inferred from homology"/>
<organism evidence="2 3">
    <name type="scientific">Paenibacillus albicereus</name>
    <dbReference type="NCBI Taxonomy" id="2726185"/>
    <lineage>
        <taxon>Bacteria</taxon>
        <taxon>Bacillati</taxon>
        <taxon>Bacillota</taxon>
        <taxon>Bacilli</taxon>
        <taxon>Bacillales</taxon>
        <taxon>Paenibacillaceae</taxon>
        <taxon>Paenibacillus</taxon>
    </lineage>
</organism>
<evidence type="ECO:0000256" key="1">
    <source>
        <dbReference type="ARBA" id="ARBA00006479"/>
    </source>
</evidence>
<dbReference type="InterPro" id="IPR043129">
    <property type="entry name" value="ATPase_NBD"/>
</dbReference>
<dbReference type="SUPFAM" id="SSF53067">
    <property type="entry name" value="Actin-like ATPase domain"/>
    <property type="match status" value="1"/>
</dbReference>
<dbReference type="RefSeq" id="WP_168908169.1">
    <property type="nucleotide sequence ID" value="NZ_CP051428.1"/>
</dbReference>
<evidence type="ECO:0000313" key="2">
    <source>
        <dbReference type="EMBL" id="QJC52616.1"/>
    </source>
</evidence>
<comment type="similarity">
    <text evidence="1">Belongs to the ROK (NagC/XylR) family.</text>
</comment>
<protein>
    <submittedName>
        <fullName evidence="2">ROK family protein</fullName>
    </submittedName>
</protein>
<dbReference type="Gene3D" id="3.30.420.40">
    <property type="match status" value="2"/>
</dbReference>
<dbReference type="PANTHER" id="PTHR18964:SF165">
    <property type="entry name" value="BETA-GLUCOSIDE KINASE"/>
    <property type="match status" value="1"/>
</dbReference>
<dbReference type="PANTHER" id="PTHR18964">
    <property type="entry name" value="ROK (REPRESSOR, ORF, KINASE) FAMILY"/>
    <property type="match status" value="1"/>
</dbReference>
<dbReference type="InterPro" id="IPR000600">
    <property type="entry name" value="ROK"/>
</dbReference>
<gene>
    <name evidence="2" type="ORF">HGI30_14280</name>
</gene>
<dbReference type="InterPro" id="IPR049874">
    <property type="entry name" value="ROK_cs"/>
</dbReference>
<dbReference type="CDD" id="cd24068">
    <property type="entry name" value="ASKHA_NBD_ROK_FnNanK-like"/>
    <property type="match status" value="1"/>
</dbReference>
<dbReference type="KEGG" id="palr:HGI30_14280"/>
<dbReference type="Pfam" id="PF00480">
    <property type="entry name" value="ROK"/>
    <property type="match status" value="1"/>
</dbReference>
<dbReference type="Proteomes" id="UP000502136">
    <property type="component" value="Chromosome"/>
</dbReference>
<dbReference type="PROSITE" id="PS01125">
    <property type="entry name" value="ROK"/>
    <property type="match status" value="1"/>
</dbReference>
<dbReference type="AlphaFoldDB" id="A0A6H2GZL7"/>